<dbReference type="PANTHER" id="PTHR34610">
    <property type="entry name" value="SSL7007 PROTEIN"/>
    <property type="match status" value="1"/>
</dbReference>
<dbReference type="InterPro" id="IPR029060">
    <property type="entry name" value="PIN-like_dom_sf"/>
</dbReference>
<organism evidence="2 3">
    <name type="scientific">Candidatus Kerfeldbacteria bacterium CG_4_10_14_0_8_um_filter_42_10</name>
    <dbReference type="NCBI Taxonomy" id="2014248"/>
    <lineage>
        <taxon>Bacteria</taxon>
        <taxon>Candidatus Kerfeldiibacteriota</taxon>
    </lineage>
</organism>
<evidence type="ECO:0000313" key="3">
    <source>
        <dbReference type="Proteomes" id="UP000230779"/>
    </source>
</evidence>
<feature type="domain" description="PIN" evidence="1">
    <location>
        <begin position="3"/>
        <end position="109"/>
    </location>
</feature>
<protein>
    <submittedName>
        <fullName evidence="2">Putative toxin-antitoxin system toxin component, PIN family</fullName>
    </submittedName>
</protein>
<dbReference type="NCBIfam" id="TIGR00305">
    <property type="entry name" value="putative toxin-antitoxin system toxin component, PIN family"/>
    <property type="match status" value="1"/>
</dbReference>
<dbReference type="InterPro" id="IPR002716">
    <property type="entry name" value="PIN_dom"/>
</dbReference>
<name>A0A2M7RHZ2_9BACT</name>
<gene>
    <name evidence="2" type="ORF">COY66_04740</name>
</gene>
<dbReference type="InterPro" id="IPR002850">
    <property type="entry name" value="PIN_toxin-like"/>
</dbReference>
<reference evidence="2 3" key="1">
    <citation type="submission" date="2017-09" db="EMBL/GenBank/DDBJ databases">
        <title>Depth-based differentiation of microbial function through sediment-hosted aquifers and enrichment of novel symbionts in the deep terrestrial subsurface.</title>
        <authorList>
            <person name="Probst A.J."/>
            <person name="Ladd B."/>
            <person name="Jarett J.K."/>
            <person name="Geller-Mcgrath D.E."/>
            <person name="Sieber C.M."/>
            <person name="Emerson J.B."/>
            <person name="Anantharaman K."/>
            <person name="Thomas B.C."/>
            <person name="Malmstrom R."/>
            <person name="Stieglmeier M."/>
            <person name="Klingl A."/>
            <person name="Woyke T."/>
            <person name="Ryan C.M."/>
            <person name="Banfield J.F."/>
        </authorList>
    </citation>
    <scope>NUCLEOTIDE SEQUENCE [LARGE SCALE GENOMIC DNA]</scope>
    <source>
        <strain evidence="2">CG_4_10_14_0_8_um_filter_42_10</strain>
    </source>
</reference>
<dbReference type="Gene3D" id="3.40.50.1010">
    <property type="entry name" value="5'-nuclease"/>
    <property type="match status" value="1"/>
</dbReference>
<dbReference type="Proteomes" id="UP000230779">
    <property type="component" value="Unassembled WGS sequence"/>
</dbReference>
<evidence type="ECO:0000259" key="1">
    <source>
        <dbReference type="Pfam" id="PF13470"/>
    </source>
</evidence>
<dbReference type="PANTHER" id="PTHR34610:SF3">
    <property type="entry name" value="SSL7007 PROTEIN"/>
    <property type="match status" value="1"/>
</dbReference>
<dbReference type="CDD" id="cd09854">
    <property type="entry name" value="PIN_VapC-like"/>
    <property type="match status" value="1"/>
</dbReference>
<evidence type="ECO:0000313" key="2">
    <source>
        <dbReference type="EMBL" id="PIY96187.1"/>
    </source>
</evidence>
<sequence length="152" mass="17849">MLKAVLDTNVLINGVQDEASYSFRIIKAVIEGKITAVVNRQLQQENRLKTSELIKDQGYKEFLENYYYKTEFIKRYSHENVVEWDEEDNKLIAAALDGGAKFVVTEDRDLLFLGEHKGIRMVTPQEFWRYYQENEEGASSDWQDWMKNLIGK</sequence>
<proteinExistence type="predicted"/>
<dbReference type="SUPFAM" id="SSF88723">
    <property type="entry name" value="PIN domain-like"/>
    <property type="match status" value="1"/>
</dbReference>
<comment type="caution">
    <text evidence="2">The sequence shown here is derived from an EMBL/GenBank/DDBJ whole genome shotgun (WGS) entry which is preliminary data.</text>
</comment>
<dbReference type="Pfam" id="PF13470">
    <property type="entry name" value="PIN_3"/>
    <property type="match status" value="1"/>
</dbReference>
<accession>A0A2M7RHZ2</accession>
<dbReference type="EMBL" id="PFMD01000055">
    <property type="protein sequence ID" value="PIY96187.1"/>
    <property type="molecule type" value="Genomic_DNA"/>
</dbReference>
<dbReference type="AlphaFoldDB" id="A0A2M7RHZ2"/>